<dbReference type="AlphaFoldDB" id="A0A401JHV8"/>
<reference evidence="1 2" key="1">
    <citation type="journal article" date="2019" name="Front. Microbiol.">
        <title>Genomes of Neutrophilic Sulfur-Oxidizing Chemolithoautotrophs Representing 9 Proteobacterial Species From 8 Genera.</title>
        <authorList>
            <person name="Watanabe T."/>
            <person name="Kojima H."/>
            <person name="Umezawa K."/>
            <person name="Hori C."/>
            <person name="Takasuka T.E."/>
            <person name="Kato Y."/>
            <person name="Fukui M."/>
        </authorList>
    </citation>
    <scope>NUCLEOTIDE SEQUENCE [LARGE SCALE GENOMIC DNA]</scope>
    <source>
        <strain evidence="1 2">TTN</strain>
    </source>
</reference>
<sequence length="41" mass="4678">MVPAVWVSIQADEFGLYRWVEPDAMPRSAIQNGMPEMKKAK</sequence>
<name>A0A401JHV8_9PROT</name>
<gene>
    <name evidence="1" type="ORF">SFMTTN_3504</name>
</gene>
<evidence type="ECO:0000313" key="2">
    <source>
        <dbReference type="Proteomes" id="UP000286806"/>
    </source>
</evidence>
<protein>
    <submittedName>
        <fullName evidence="1">Uncharacterized protein</fullName>
    </submittedName>
</protein>
<organism evidence="1 2">
    <name type="scientific">Sulfuriferula multivorans</name>
    <dbReference type="NCBI Taxonomy" id="1559896"/>
    <lineage>
        <taxon>Bacteria</taxon>
        <taxon>Pseudomonadati</taxon>
        <taxon>Pseudomonadota</taxon>
        <taxon>Betaproteobacteria</taxon>
        <taxon>Nitrosomonadales</taxon>
        <taxon>Sulfuricellaceae</taxon>
        <taxon>Sulfuriferula</taxon>
    </lineage>
</organism>
<dbReference type="Proteomes" id="UP000286806">
    <property type="component" value="Unassembled WGS sequence"/>
</dbReference>
<comment type="caution">
    <text evidence="1">The sequence shown here is derived from an EMBL/GenBank/DDBJ whole genome shotgun (WGS) entry which is preliminary data.</text>
</comment>
<proteinExistence type="predicted"/>
<keyword evidence="2" id="KW-1185">Reference proteome</keyword>
<accession>A0A401JHV8</accession>
<evidence type="ECO:0000313" key="1">
    <source>
        <dbReference type="EMBL" id="GBL47662.1"/>
    </source>
</evidence>
<dbReference type="EMBL" id="BGOW01000062">
    <property type="protein sequence ID" value="GBL47662.1"/>
    <property type="molecule type" value="Genomic_DNA"/>
</dbReference>